<gene>
    <name evidence="1" type="ORF">NTEN_LOCUS22583</name>
</gene>
<dbReference type="AlphaFoldDB" id="A0A6H5HLA5"/>
<name>A0A6H5HLA5_9HEMI</name>
<reference evidence="1 2" key="1">
    <citation type="submission" date="2020-02" db="EMBL/GenBank/DDBJ databases">
        <authorList>
            <person name="Ferguson B K."/>
        </authorList>
    </citation>
    <scope>NUCLEOTIDE SEQUENCE [LARGE SCALE GENOMIC DNA]</scope>
</reference>
<evidence type="ECO:0000313" key="1">
    <source>
        <dbReference type="EMBL" id="CAB0018864.1"/>
    </source>
</evidence>
<protein>
    <submittedName>
        <fullName evidence="1">Uncharacterized protein</fullName>
    </submittedName>
</protein>
<evidence type="ECO:0000313" key="2">
    <source>
        <dbReference type="Proteomes" id="UP000479000"/>
    </source>
</evidence>
<proteinExistence type="predicted"/>
<sequence length="56" mass="6313">MSFSGKTIAKRVAEAIRTEIYNTQQPDDEYYQALTSEPNQIIRSRLGGCGRPRASH</sequence>
<accession>A0A6H5HLA5</accession>
<dbReference type="Proteomes" id="UP000479000">
    <property type="component" value="Unassembled WGS sequence"/>
</dbReference>
<keyword evidence="2" id="KW-1185">Reference proteome</keyword>
<dbReference type="EMBL" id="CADCXU010033376">
    <property type="protein sequence ID" value="CAB0018864.1"/>
    <property type="molecule type" value="Genomic_DNA"/>
</dbReference>
<organism evidence="1 2">
    <name type="scientific">Nesidiocoris tenuis</name>
    <dbReference type="NCBI Taxonomy" id="355587"/>
    <lineage>
        <taxon>Eukaryota</taxon>
        <taxon>Metazoa</taxon>
        <taxon>Ecdysozoa</taxon>
        <taxon>Arthropoda</taxon>
        <taxon>Hexapoda</taxon>
        <taxon>Insecta</taxon>
        <taxon>Pterygota</taxon>
        <taxon>Neoptera</taxon>
        <taxon>Paraneoptera</taxon>
        <taxon>Hemiptera</taxon>
        <taxon>Heteroptera</taxon>
        <taxon>Panheteroptera</taxon>
        <taxon>Cimicomorpha</taxon>
        <taxon>Miridae</taxon>
        <taxon>Dicyphina</taxon>
        <taxon>Nesidiocoris</taxon>
    </lineage>
</organism>